<comment type="caution">
    <text evidence="1">The sequence shown here is derived from an EMBL/GenBank/DDBJ whole genome shotgun (WGS) entry which is preliminary data.</text>
</comment>
<dbReference type="SUPFAM" id="SSF48452">
    <property type="entry name" value="TPR-like"/>
    <property type="match status" value="1"/>
</dbReference>
<dbReference type="Pfam" id="PF13424">
    <property type="entry name" value="TPR_12"/>
    <property type="match status" value="1"/>
</dbReference>
<dbReference type="EMBL" id="NQWI01000151">
    <property type="protein sequence ID" value="PDW01158.1"/>
    <property type="molecule type" value="Genomic_DNA"/>
</dbReference>
<organism evidence="1 2">
    <name type="scientific">Candidatus Viridilinea mediisalina</name>
    <dbReference type="NCBI Taxonomy" id="2024553"/>
    <lineage>
        <taxon>Bacteria</taxon>
        <taxon>Bacillati</taxon>
        <taxon>Chloroflexota</taxon>
        <taxon>Chloroflexia</taxon>
        <taxon>Chloroflexales</taxon>
        <taxon>Chloroflexineae</taxon>
        <taxon>Oscillochloridaceae</taxon>
        <taxon>Candidatus Viridilinea</taxon>
    </lineage>
</organism>
<dbReference type="Gene3D" id="1.25.40.10">
    <property type="entry name" value="Tetratricopeptide repeat domain"/>
    <property type="match status" value="1"/>
</dbReference>
<dbReference type="Proteomes" id="UP000220527">
    <property type="component" value="Unassembled WGS sequence"/>
</dbReference>
<dbReference type="AlphaFoldDB" id="A0A2A6REP0"/>
<name>A0A2A6REP0_9CHLR</name>
<protein>
    <recommendedName>
        <fullName evidence="3">Tetratricopeptide repeat protein</fullName>
    </recommendedName>
</protein>
<dbReference type="InterPro" id="IPR011990">
    <property type="entry name" value="TPR-like_helical_dom_sf"/>
</dbReference>
<keyword evidence="2" id="KW-1185">Reference proteome</keyword>
<sequence>MGAEHPDTAISLNNLAINHYYQGDLVTAERLMSRALQIRETR</sequence>
<accession>A0A2A6REP0</accession>
<evidence type="ECO:0008006" key="3">
    <source>
        <dbReference type="Google" id="ProtNLM"/>
    </source>
</evidence>
<feature type="non-terminal residue" evidence="1">
    <location>
        <position position="42"/>
    </location>
</feature>
<evidence type="ECO:0000313" key="1">
    <source>
        <dbReference type="EMBL" id="PDW01158.1"/>
    </source>
</evidence>
<reference evidence="2" key="1">
    <citation type="submission" date="2017-08" db="EMBL/GenBank/DDBJ databases">
        <authorList>
            <person name="Grouzdev D.S."/>
            <person name="Gaisin V.A."/>
            <person name="Rysina M.S."/>
            <person name="Gorlenko V.M."/>
        </authorList>
    </citation>
    <scope>NUCLEOTIDE SEQUENCE [LARGE SCALE GENOMIC DNA]</scope>
    <source>
        <strain evidence="2">Kir15-3F</strain>
    </source>
</reference>
<gene>
    <name evidence="1" type="ORF">CJ255_19550</name>
</gene>
<proteinExistence type="predicted"/>
<evidence type="ECO:0000313" key="2">
    <source>
        <dbReference type="Proteomes" id="UP000220527"/>
    </source>
</evidence>